<keyword evidence="3" id="KW-1185">Reference proteome</keyword>
<evidence type="ECO:0000313" key="3">
    <source>
        <dbReference type="Proteomes" id="UP000318102"/>
    </source>
</evidence>
<name>A0A559IVU8_9BACL</name>
<sequence>MKRVLVTGGSGWIGRHVTARLLEKGFEVHATYRRAVISNSNTSATCHWHQVDLLDEAAVTSLIHNVQPTYLIHLAWEAVPPQCYRSITNYHWVHASMALIQRFVENGGTDVVIAGSCAEYEWENGYLAEQSTPLSNKTPYALCKNTLRTWLQSYAEHVGLRVCWARIFHLYGPHESGKRFISSIITSLLKKEEVLCTHGRQSRDFLYIEDVAAALVSLAMSKLDGVVNIGSGRPVPLRLIASIIQEQMGSRASIHWGAIPLPADEPLFVGANIERLTKEAHWKPAYTLHAGLIETIAWWRHQVEEQC</sequence>
<dbReference type="InterPro" id="IPR050177">
    <property type="entry name" value="Lipid_A_modif_metabolic_enz"/>
</dbReference>
<organism evidence="2 3">
    <name type="scientific">Paenibacillus agilis</name>
    <dbReference type="NCBI Taxonomy" id="3020863"/>
    <lineage>
        <taxon>Bacteria</taxon>
        <taxon>Bacillati</taxon>
        <taxon>Bacillota</taxon>
        <taxon>Bacilli</taxon>
        <taxon>Bacillales</taxon>
        <taxon>Paenibacillaceae</taxon>
        <taxon>Paenibacillus</taxon>
    </lineage>
</organism>
<proteinExistence type="predicted"/>
<feature type="domain" description="NAD-dependent epimerase/dehydratase" evidence="1">
    <location>
        <begin position="4"/>
        <end position="230"/>
    </location>
</feature>
<evidence type="ECO:0000313" key="2">
    <source>
        <dbReference type="EMBL" id="TVX91716.1"/>
    </source>
</evidence>
<dbReference type="Pfam" id="PF01370">
    <property type="entry name" value="Epimerase"/>
    <property type="match status" value="1"/>
</dbReference>
<dbReference type="Gene3D" id="3.40.50.720">
    <property type="entry name" value="NAD(P)-binding Rossmann-like Domain"/>
    <property type="match status" value="1"/>
</dbReference>
<reference evidence="2 3" key="1">
    <citation type="submission" date="2019-07" db="EMBL/GenBank/DDBJ databases">
        <authorList>
            <person name="Kim J."/>
        </authorList>
    </citation>
    <scope>NUCLEOTIDE SEQUENCE [LARGE SCALE GENOMIC DNA]</scope>
    <source>
        <strain evidence="2 3">N4</strain>
    </source>
</reference>
<comment type="caution">
    <text evidence="2">The sequence shown here is derived from an EMBL/GenBank/DDBJ whole genome shotgun (WGS) entry which is preliminary data.</text>
</comment>
<evidence type="ECO:0000259" key="1">
    <source>
        <dbReference type="Pfam" id="PF01370"/>
    </source>
</evidence>
<accession>A0A559IVU8</accession>
<dbReference type="RefSeq" id="WP_144986487.1">
    <property type="nucleotide sequence ID" value="NZ_VNJK01000001.1"/>
</dbReference>
<dbReference type="PANTHER" id="PTHR43245:SF13">
    <property type="entry name" value="UDP-D-APIOSE_UDP-D-XYLOSE SYNTHASE 2"/>
    <property type="match status" value="1"/>
</dbReference>
<dbReference type="OrthoDB" id="9771073at2"/>
<dbReference type="AlphaFoldDB" id="A0A559IVU8"/>
<protein>
    <submittedName>
        <fullName evidence="2">NAD(P)-dependent oxidoreductase</fullName>
    </submittedName>
</protein>
<dbReference type="Proteomes" id="UP000318102">
    <property type="component" value="Unassembled WGS sequence"/>
</dbReference>
<dbReference type="InterPro" id="IPR036291">
    <property type="entry name" value="NAD(P)-bd_dom_sf"/>
</dbReference>
<dbReference type="PANTHER" id="PTHR43245">
    <property type="entry name" value="BIFUNCTIONAL POLYMYXIN RESISTANCE PROTEIN ARNA"/>
    <property type="match status" value="1"/>
</dbReference>
<dbReference type="InterPro" id="IPR001509">
    <property type="entry name" value="Epimerase_deHydtase"/>
</dbReference>
<dbReference type="SUPFAM" id="SSF51735">
    <property type="entry name" value="NAD(P)-binding Rossmann-fold domains"/>
    <property type="match status" value="1"/>
</dbReference>
<gene>
    <name evidence="2" type="ORF">FPZ44_00770</name>
</gene>
<dbReference type="EMBL" id="VNJK01000001">
    <property type="protein sequence ID" value="TVX91716.1"/>
    <property type="molecule type" value="Genomic_DNA"/>
</dbReference>